<accession>A0ABM0ZIP7</accession>
<feature type="region of interest" description="Disordered" evidence="1">
    <location>
        <begin position="59"/>
        <end position="104"/>
    </location>
</feature>
<dbReference type="RefSeq" id="XP_010516282.1">
    <property type="nucleotide sequence ID" value="XM_010517980.1"/>
</dbReference>
<keyword evidence="2" id="KW-1185">Reference proteome</keyword>
<reference evidence="3" key="2">
    <citation type="submission" date="2025-08" db="UniProtKB">
        <authorList>
            <consortium name="RefSeq"/>
        </authorList>
    </citation>
    <scope>IDENTIFICATION</scope>
    <source>
        <tissue evidence="3">Leaf</tissue>
    </source>
</reference>
<evidence type="ECO:0000256" key="1">
    <source>
        <dbReference type="SAM" id="MobiDB-lite"/>
    </source>
</evidence>
<sequence length="345" mass="38471">MKKSKRETLLSPSSSWRETHNPPRRNSNSSAVSSGCLPGFFNLFLSTFNFSSNRRKSITLGSKKREQRTVVYASPPQDSSNGDGGGGREGGDKPPLPRNEVEGDAARVSLVGALEKCDRDLEELRRTIDVIKTTYILHKTLEVSPPTTRENFKFSGTVAGDVVVGTHTQKNTKTTQHEPEGDTMLSMVNHDEYCCKDNKNYKVNNINLITGRPDHYAIHDVISKRATSTTTTMTETRDTTLPLVVRRVRRSLMESVNQVCDDVASGQRREVAKIGLALHDHICRDLIAETVRELSFSDYDNDEHEFYKPAVVSPVCYGGSGKSRHILRGSSNSLPLDACRRRLVF</sequence>
<evidence type="ECO:0000313" key="2">
    <source>
        <dbReference type="Proteomes" id="UP000694864"/>
    </source>
</evidence>
<dbReference type="GeneID" id="104791970"/>
<proteinExistence type="predicted"/>
<dbReference type="PANTHER" id="PTHR37234:SF1">
    <property type="entry name" value="OS03G0319200 PROTEIN"/>
    <property type="match status" value="1"/>
</dbReference>
<organism evidence="2 3">
    <name type="scientific">Camelina sativa</name>
    <name type="common">False flax</name>
    <name type="synonym">Myagrum sativum</name>
    <dbReference type="NCBI Taxonomy" id="90675"/>
    <lineage>
        <taxon>Eukaryota</taxon>
        <taxon>Viridiplantae</taxon>
        <taxon>Streptophyta</taxon>
        <taxon>Embryophyta</taxon>
        <taxon>Tracheophyta</taxon>
        <taxon>Spermatophyta</taxon>
        <taxon>Magnoliopsida</taxon>
        <taxon>eudicotyledons</taxon>
        <taxon>Gunneridae</taxon>
        <taxon>Pentapetalae</taxon>
        <taxon>rosids</taxon>
        <taxon>malvids</taxon>
        <taxon>Brassicales</taxon>
        <taxon>Brassicaceae</taxon>
        <taxon>Camelineae</taxon>
        <taxon>Camelina</taxon>
    </lineage>
</organism>
<evidence type="ECO:0000313" key="3">
    <source>
        <dbReference type="RefSeq" id="XP_010516282.1"/>
    </source>
</evidence>
<reference evidence="2" key="1">
    <citation type="journal article" date="2014" name="Nat. Commun.">
        <title>The emerging biofuel crop Camelina sativa retains a highly undifferentiated hexaploid genome structure.</title>
        <authorList>
            <person name="Kagale S."/>
            <person name="Koh C."/>
            <person name="Nixon J."/>
            <person name="Bollina V."/>
            <person name="Clarke W.E."/>
            <person name="Tuteja R."/>
            <person name="Spillane C."/>
            <person name="Robinson S.J."/>
            <person name="Links M.G."/>
            <person name="Clarke C."/>
            <person name="Higgins E.E."/>
            <person name="Huebert T."/>
            <person name="Sharpe A.G."/>
            <person name="Parkin I.A."/>
        </authorList>
    </citation>
    <scope>NUCLEOTIDE SEQUENCE [LARGE SCALE GENOMIC DNA]</scope>
    <source>
        <strain evidence="2">cv. DH55</strain>
    </source>
</reference>
<protein>
    <submittedName>
        <fullName evidence="3">Uncharacterized protein LOC104791970</fullName>
    </submittedName>
</protein>
<feature type="region of interest" description="Disordered" evidence="1">
    <location>
        <begin position="1"/>
        <end position="31"/>
    </location>
</feature>
<gene>
    <name evidence="3" type="primary">LOC104791970</name>
</gene>
<dbReference type="Proteomes" id="UP000694864">
    <property type="component" value="Chromosome 6"/>
</dbReference>
<dbReference type="PANTHER" id="PTHR37234">
    <property type="entry name" value="OS03G0319200 PROTEIN"/>
    <property type="match status" value="1"/>
</dbReference>
<name>A0ABM0ZIP7_CAMSA</name>